<keyword evidence="13" id="KW-0234">DNA repair</keyword>
<evidence type="ECO:0000256" key="9">
    <source>
        <dbReference type="ARBA" id="ARBA00022763"/>
    </source>
</evidence>
<dbReference type="GO" id="GO:0046872">
    <property type="term" value="F:metal ion binding"/>
    <property type="evidence" value="ECO:0007669"/>
    <property type="project" value="UniProtKB-KW"/>
</dbReference>
<keyword evidence="11" id="KW-0408">Iron</keyword>
<reference evidence="16 17" key="1">
    <citation type="journal article" date="2016" name="Nat. Commun.">
        <title>Thousands of microbial genomes shed light on interconnected biogeochemical processes in an aquifer system.</title>
        <authorList>
            <person name="Anantharaman K."/>
            <person name="Brown C.T."/>
            <person name="Hug L.A."/>
            <person name="Sharon I."/>
            <person name="Castelle C.J."/>
            <person name="Probst A.J."/>
            <person name="Thomas B.C."/>
            <person name="Singh A."/>
            <person name="Wilkins M.J."/>
            <person name="Karaoz U."/>
            <person name="Brodie E.L."/>
            <person name="Williams K.H."/>
            <person name="Hubbard S.S."/>
            <person name="Banfield J.F."/>
        </authorList>
    </citation>
    <scope>NUCLEOTIDE SEQUENCE [LARGE SCALE GENOMIC DNA]</scope>
</reference>
<sequence>MPIKSKNVKEDYSRFLKQVLQHYRSKGRHDLPWRKTRDPYKILVSEIMLQQTQVDRVVPYFDRWVKRFPTVQTLAEASLSDVLNEWQGLGYNRRGKLLRECAREIVEKHGGKIPKDFAALVALPAIGPYTAGAIRAFAFDEPEIFIETNIRAALLHHFFPRSKKVPDAKLMPILKELLKGVKSPREWYSALMDYGTLVKKANPNPSRRSKHHVKQAPFEGSLRQIRGGLIRRLIKGPITEKALLSVEVKDAYRVEIALRSLEADGMVEKKGKEWRLSNK</sequence>
<evidence type="ECO:0000256" key="4">
    <source>
        <dbReference type="ARBA" id="ARBA00008343"/>
    </source>
</evidence>
<dbReference type="InterPro" id="IPR044298">
    <property type="entry name" value="MIG/MutY"/>
</dbReference>
<keyword evidence="7" id="KW-0004">4Fe-4S</keyword>
<dbReference type="GO" id="GO:0035485">
    <property type="term" value="F:adenine/guanine mispair binding"/>
    <property type="evidence" value="ECO:0007669"/>
    <property type="project" value="TreeGrafter"/>
</dbReference>
<dbReference type="Proteomes" id="UP000176377">
    <property type="component" value="Unassembled WGS sequence"/>
</dbReference>
<dbReference type="SUPFAM" id="SSF48150">
    <property type="entry name" value="DNA-glycosylase"/>
    <property type="match status" value="1"/>
</dbReference>
<dbReference type="GO" id="GO:0006298">
    <property type="term" value="P:mismatch repair"/>
    <property type="evidence" value="ECO:0007669"/>
    <property type="project" value="TreeGrafter"/>
</dbReference>
<dbReference type="InterPro" id="IPR023170">
    <property type="entry name" value="HhH_base_excis_C"/>
</dbReference>
<dbReference type="GO" id="GO:0034039">
    <property type="term" value="F:8-oxo-7,8-dihydroguanine DNA N-glycosylase activity"/>
    <property type="evidence" value="ECO:0007669"/>
    <property type="project" value="TreeGrafter"/>
</dbReference>
<dbReference type="Pfam" id="PF00730">
    <property type="entry name" value="HhH-GPD"/>
    <property type="match status" value="1"/>
</dbReference>
<dbReference type="PANTHER" id="PTHR42944">
    <property type="entry name" value="ADENINE DNA GLYCOSYLASE"/>
    <property type="match status" value="1"/>
</dbReference>
<comment type="caution">
    <text evidence="16">The sequence shown here is derived from an EMBL/GenBank/DDBJ whole genome shotgun (WGS) entry which is preliminary data.</text>
</comment>
<dbReference type="SMART" id="SM00478">
    <property type="entry name" value="ENDO3c"/>
    <property type="match status" value="1"/>
</dbReference>
<dbReference type="EMBL" id="MFLA01000016">
    <property type="protein sequence ID" value="OGG59837.1"/>
    <property type="molecule type" value="Genomic_DNA"/>
</dbReference>
<organism evidence="16 17">
    <name type="scientific">Candidatus Kaiserbacteria bacterium RIFCSPHIGHO2_01_FULL_56_24</name>
    <dbReference type="NCBI Taxonomy" id="1798487"/>
    <lineage>
        <taxon>Bacteria</taxon>
        <taxon>Candidatus Kaiseribacteriota</taxon>
    </lineage>
</organism>
<accession>A0A1F6DET7</accession>
<comment type="cofactor">
    <cofactor evidence="2">
        <name>[4Fe-4S] cluster</name>
        <dbReference type="ChEBI" id="CHEBI:49883"/>
    </cofactor>
</comment>
<dbReference type="GO" id="GO:0006284">
    <property type="term" value="P:base-excision repair"/>
    <property type="evidence" value="ECO:0007669"/>
    <property type="project" value="InterPro"/>
</dbReference>
<evidence type="ECO:0000313" key="16">
    <source>
        <dbReference type="EMBL" id="OGG59837.1"/>
    </source>
</evidence>
<evidence type="ECO:0000256" key="7">
    <source>
        <dbReference type="ARBA" id="ARBA00022485"/>
    </source>
</evidence>
<evidence type="ECO:0000256" key="14">
    <source>
        <dbReference type="ARBA" id="ARBA00023295"/>
    </source>
</evidence>
<evidence type="ECO:0000256" key="13">
    <source>
        <dbReference type="ARBA" id="ARBA00023204"/>
    </source>
</evidence>
<keyword evidence="14" id="KW-0326">Glycosidase</keyword>
<gene>
    <name evidence="16" type="ORF">A2765_04600</name>
</gene>
<dbReference type="EC" id="3.2.2.31" evidence="5"/>
<dbReference type="Gene3D" id="1.10.1670.10">
    <property type="entry name" value="Helix-hairpin-Helix base-excision DNA repair enzymes (C-terminal)"/>
    <property type="match status" value="1"/>
</dbReference>
<comment type="function">
    <text evidence="3">Adenine glycosylase active on G-A mispairs. MutY also corrects error-prone DNA synthesis past GO lesions which are due to the oxidatively damaged form of guanine: 7,8-dihydro-8-oxoguanine (8-oxo-dGTP).</text>
</comment>
<dbReference type="GO" id="GO:0000701">
    <property type="term" value="F:purine-specific mismatch base pair DNA N-glycosylase activity"/>
    <property type="evidence" value="ECO:0007669"/>
    <property type="project" value="UniProtKB-EC"/>
</dbReference>
<evidence type="ECO:0000256" key="1">
    <source>
        <dbReference type="ARBA" id="ARBA00000843"/>
    </source>
</evidence>
<dbReference type="AlphaFoldDB" id="A0A1F6DET7"/>
<dbReference type="FunFam" id="1.10.340.30:FF:000002">
    <property type="entry name" value="Adenine DNA glycosylase"/>
    <property type="match status" value="1"/>
</dbReference>
<evidence type="ECO:0000259" key="15">
    <source>
        <dbReference type="SMART" id="SM00478"/>
    </source>
</evidence>
<dbReference type="PANTHER" id="PTHR42944:SF1">
    <property type="entry name" value="ADENINE DNA GLYCOSYLASE"/>
    <property type="match status" value="1"/>
</dbReference>
<name>A0A1F6DET7_9BACT</name>
<evidence type="ECO:0000256" key="6">
    <source>
        <dbReference type="ARBA" id="ARBA00022023"/>
    </source>
</evidence>
<proteinExistence type="inferred from homology"/>
<comment type="similarity">
    <text evidence="4">Belongs to the Nth/MutY family.</text>
</comment>
<evidence type="ECO:0000256" key="12">
    <source>
        <dbReference type="ARBA" id="ARBA00023014"/>
    </source>
</evidence>
<keyword evidence="12" id="KW-0411">Iron-sulfur</keyword>
<dbReference type="InterPro" id="IPR003265">
    <property type="entry name" value="HhH-GPD_domain"/>
</dbReference>
<evidence type="ECO:0000256" key="8">
    <source>
        <dbReference type="ARBA" id="ARBA00022723"/>
    </source>
</evidence>
<evidence type="ECO:0000256" key="3">
    <source>
        <dbReference type="ARBA" id="ARBA00002933"/>
    </source>
</evidence>
<keyword evidence="8" id="KW-0479">Metal-binding</keyword>
<comment type="catalytic activity">
    <reaction evidence="1">
        <text>Hydrolyzes free adenine bases from 7,8-dihydro-8-oxoguanine:adenine mismatched double-stranded DNA, leaving an apurinic site.</text>
        <dbReference type="EC" id="3.2.2.31"/>
    </reaction>
</comment>
<dbReference type="GO" id="GO:0032357">
    <property type="term" value="F:oxidized purine DNA binding"/>
    <property type="evidence" value="ECO:0007669"/>
    <property type="project" value="TreeGrafter"/>
</dbReference>
<keyword evidence="10" id="KW-0378">Hydrolase</keyword>
<evidence type="ECO:0000256" key="5">
    <source>
        <dbReference type="ARBA" id="ARBA00012045"/>
    </source>
</evidence>
<feature type="domain" description="HhH-GPD" evidence="15">
    <location>
        <begin position="48"/>
        <end position="197"/>
    </location>
</feature>
<dbReference type="CDD" id="cd00056">
    <property type="entry name" value="ENDO3c"/>
    <property type="match status" value="1"/>
</dbReference>
<keyword evidence="9" id="KW-0227">DNA damage</keyword>
<dbReference type="GO" id="GO:0051539">
    <property type="term" value="F:4 iron, 4 sulfur cluster binding"/>
    <property type="evidence" value="ECO:0007669"/>
    <property type="project" value="UniProtKB-KW"/>
</dbReference>
<evidence type="ECO:0000256" key="11">
    <source>
        <dbReference type="ARBA" id="ARBA00023004"/>
    </source>
</evidence>
<dbReference type="Gene3D" id="1.10.340.30">
    <property type="entry name" value="Hypothetical protein, domain 2"/>
    <property type="match status" value="1"/>
</dbReference>
<evidence type="ECO:0000313" key="17">
    <source>
        <dbReference type="Proteomes" id="UP000176377"/>
    </source>
</evidence>
<dbReference type="InterPro" id="IPR011257">
    <property type="entry name" value="DNA_glycosylase"/>
</dbReference>
<protein>
    <recommendedName>
        <fullName evidence="6">Adenine DNA glycosylase</fullName>
        <ecNumber evidence="5">3.2.2.31</ecNumber>
    </recommendedName>
</protein>
<evidence type="ECO:0000256" key="2">
    <source>
        <dbReference type="ARBA" id="ARBA00001966"/>
    </source>
</evidence>
<evidence type="ECO:0000256" key="10">
    <source>
        <dbReference type="ARBA" id="ARBA00022801"/>
    </source>
</evidence>